<proteinExistence type="predicted"/>
<dbReference type="Proteomes" id="UP001268819">
    <property type="component" value="Unassembled WGS sequence"/>
</dbReference>
<dbReference type="InterPro" id="IPR034660">
    <property type="entry name" value="DinB/YfiT-like"/>
</dbReference>
<dbReference type="SUPFAM" id="SSF109854">
    <property type="entry name" value="DinB/YfiT-like putative metalloenzymes"/>
    <property type="match status" value="1"/>
</dbReference>
<gene>
    <name evidence="2" type="ORF">J2S66_003131</name>
</gene>
<evidence type="ECO:0000259" key="1">
    <source>
        <dbReference type="Pfam" id="PF11716"/>
    </source>
</evidence>
<evidence type="ECO:0000313" key="2">
    <source>
        <dbReference type="EMBL" id="MDR6594747.1"/>
    </source>
</evidence>
<organism evidence="2 3">
    <name type="scientific">Saccharothrix longispora</name>
    <dbReference type="NCBI Taxonomy" id="33920"/>
    <lineage>
        <taxon>Bacteria</taxon>
        <taxon>Bacillati</taxon>
        <taxon>Actinomycetota</taxon>
        <taxon>Actinomycetes</taxon>
        <taxon>Pseudonocardiales</taxon>
        <taxon>Pseudonocardiaceae</taxon>
        <taxon>Saccharothrix</taxon>
    </lineage>
</organism>
<dbReference type="Pfam" id="PF11716">
    <property type="entry name" value="MDMPI_N"/>
    <property type="match status" value="1"/>
</dbReference>
<protein>
    <recommendedName>
        <fullName evidence="1">Mycothiol-dependent maleylpyruvate isomerase metal-binding domain-containing protein</fullName>
    </recommendedName>
</protein>
<sequence length="285" mass="29886">MEPALTDQRWQELRGALADASARFGRLITEHWEPERRAVGTWTVAEAAAHTAIVSHLDAGMLAGSSGDPELDRRIPGTTLGDLADLNAVALRRFPLDSAGAIADHLREGVALLLERSADLDPRAPATWLGGSRLTVSFLLAHLLNEILLHGVDVAGTESDAWHVPSAEAALAFDHFFVGLLGAAEKGVLFGPPSAAGGGGGKQVSVELRSSRTIPVVLTTDGSGGATVEPPGDPADARIDFEPAAFMLTVFRRTGVDSALASGRLVVSGRNPAVGVEYLRRTQTP</sequence>
<keyword evidence="3" id="KW-1185">Reference proteome</keyword>
<name>A0ABU1PVT0_9PSEU</name>
<comment type="caution">
    <text evidence="2">The sequence shown here is derived from an EMBL/GenBank/DDBJ whole genome shotgun (WGS) entry which is preliminary data.</text>
</comment>
<evidence type="ECO:0000313" key="3">
    <source>
        <dbReference type="Proteomes" id="UP001268819"/>
    </source>
</evidence>
<dbReference type="EMBL" id="JAVDSG010000001">
    <property type="protein sequence ID" value="MDR6594747.1"/>
    <property type="molecule type" value="Genomic_DNA"/>
</dbReference>
<feature type="domain" description="Mycothiol-dependent maleylpyruvate isomerase metal-binding" evidence="1">
    <location>
        <begin position="16"/>
        <end position="155"/>
    </location>
</feature>
<reference evidence="2 3" key="1">
    <citation type="submission" date="2023-07" db="EMBL/GenBank/DDBJ databases">
        <title>Sequencing the genomes of 1000 actinobacteria strains.</title>
        <authorList>
            <person name="Klenk H.-P."/>
        </authorList>
    </citation>
    <scope>NUCLEOTIDE SEQUENCE [LARGE SCALE GENOMIC DNA]</scope>
    <source>
        <strain evidence="2 3">DSM 43749</strain>
    </source>
</reference>
<dbReference type="InterPro" id="IPR024344">
    <property type="entry name" value="MDMPI_metal-binding"/>
</dbReference>
<dbReference type="RefSeq" id="WP_310307768.1">
    <property type="nucleotide sequence ID" value="NZ_JAVDSG010000001.1"/>
</dbReference>
<accession>A0ABU1PVT0</accession>